<evidence type="ECO:0000256" key="1">
    <source>
        <dbReference type="SAM" id="MobiDB-lite"/>
    </source>
</evidence>
<proteinExistence type="predicted"/>
<evidence type="ECO:0000313" key="3">
    <source>
        <dbReference type="Proteomes" id="UP001164506"/>
    </source>
</evidence>
<dbReference type="RefSeq" id="WP_267260004.1">
    <property type="nucleotide sequence ID" value="NZ_CP084204.1"/>
</dbReference>
<evidence type="ECO:0000313" key="2">
    <source>
        <dbReference type="EMBL" id="UZX25523.1"/>
    </source>
</evidence>
<accession>A0ABY6R644</accession>
<reference evidence="2" key="1">
    <citation type="submission" date="2021-09" db="EMBL/GenBank/DDBJ databases">
        <title>Complete genome sequence and metabolic characterization of Streptomyces tanashiensis DSM 731 the producer of antibacterial Kalafungin and diverse secondary metabolites.</title>
        <authorList>
            <person name="Abbasi M.N."/>
            <person name="Anwar M.N."/>
            <person name="Alam K."/>
            <person name="Shoaib M."/>
            <person name="Lin Z."/>
            <person name="Hayat M."/>
            <person name="Ali M.I."/>
            <person name="Malik H.M.T."/>
            <person name="Ahmed I."/>
            <person name="Li A."/>
            <person name="Hailong Wang H."/>
            <person name="Zhang Y."/>
        </authorList>
    </citation>
    <scope>NUCLEOTIDE SEQUENCE</scope>
    <source>
        <strain evidence="2">Kala</strain>
    </source>
</reference>
<keyword evidence="3" id="KW-1185">Reference proteome</keyword>
<name>A0ABY6R644_9ACTN</name>
<gene>
    <name evidence="2" type="ORF">LDH80_34600</name>
</gene>
<organism evidence="2 3">
    <name type="scientific">Streptomyces tanashiensis</name>
    <dbReference type="NCBI Taxonomy" id="67367"/>
    <lineage>
        <taxon>Bacteria</taxon>
        <taxon>Bacillati</taxon>
        <taxon>Actinomycetota</taxon>
        <taxon>Actinomycetes</taxon>
        <taxon>Kitasatosporales</taxon>
        <taxon>Streptomycetaceae</taxon>
        <taxon>Streptomyces</taxon>
    </lineage>
</organism>
<feature type="region of interest" description="Disordered" evidence="1">
    <location>
        <begin position="123"/>
        <end position="155"/>
    </location>
</feature>
<protein>
    <submittedName>
        <fullName evidence="2">Uncharacterized protein</fullName>
    </submittedName>
</protein>
<dbReference type="EMBL" id="CP084204">
    <property type="protein sequence ID" value="UZX25523.1"/>
    <property type="molecule type" value="Genomic_DNA"/>
</dbReference>
<dbReference type="Proteomes" id="UP001164506">
    <property type="component" value="Chromosome"/>
</dbReference>
<sequence>MIDHWSRLPGFDCVIAYDGDEPAGYAYGAPAVHEREGWTEHLSPAPDATDTFNLAELMVRPLAAPSSAAVAGGAGVDGLGMPGGAGDAALAQKLAGQGGGARGGLGLGGGDAPIRAFHAFGPTIPSTLSPPRSLHTDEPMSGLAHGSLAASRLDG</sequence>
<dbReference type="GeneID" id="95604680"/>